<dbReference type="Proteomes" id="UP000324585">
    <property type="component" value="Unassembled WGS sequence"/>
</dbReference>
<dbReference type="PANTHER" id="PTHR12821:SF0">
    <property type="entry name" value="BYSTIN"/>
    <property type="match status" value="1"/>
</dbReference>
<dbReference type="InterPro" id="IPR007955">
    <property type="entry name" value="Bystin"/>
</dbReference>
<dbReference type="GO" id="GO:0005730">
    <property type="term" value="C:nucleolus"/>
    <property type="evidence" value="ECO:0007669"/>
    <property type="project" value="TreeGrafter"/>
</dbReference>
<proteinExistence type="inferred from homology"/>
<dbReference type="PANTHER" id="PTHR12821">
    <property type="entry name" value="BYSTIN"/>
    <property type="match status" value="1"/>
</dbReference>
<dbReference type="AlphaFoldDB" id="A0A5J4Z342"/>
<dbReference type="OMA" id="HEVIRIF"/>
<organism evidence="3 4">
    <name type="scientific">Porphyridium purpureum</name>
    <name type="common">Red alga</name>
    <name type="synonym">Porphyridium cruentum</name>
    <dbReference type="NCBI Taxonomy" id="35688"/>
    <lineage>
        <taxon>Eukaryota</taxon>
        <taxon>Rhodophyta</taxon>
        <taxon>Bangiophyceae</taxon>
        <taxon>Porphyridiales</taxon>
        <taxon>Porphyridiaceae</taxon>
        <taxon>Porphyridium</taxon>
    </lineage>
</organism>
<evidence type="ECO:0000256" key="1">
    <source>
        <dbReference type="ARBA" id="ARBA00007114"/>
    </source>
</evidence>
<name>A0A5J4Z342_PORPP</name>
<feature type="compositionally biased region" description="Acidic residues" evidence="2">
    <location>
        <begin position="67"/>
        <end position="76"/>
    </location>
</feature>
<dbReference type="GO" id="GO:0005737">
    <property type="term" value="C:cytoplasm"/>
    <property type="evidence" value="ECO:0007669"/>
    <property type="project" value="TreeGrafter"/>
</dbReference>
<evidence type="ECO:0000313" key="4">
    <source>
        <dbReference type="Proteomes" id="UP000324585"/>
    </source>
</evidence>
<comment type="similarity">
    <text evidence="1">Belongs to the bystin family.</text>
</comment>
<dbReference type="GO" id="GO:0030515">
    <property type="term" value="F:snoRNA binding"/>
    <property type="evidence" value="ECO:0007669"/>
    <property type="project" value="TreeGrafter"/>
</dbReference>
<feature type="compositionally biased region" description="Acidic residues" evidence="2">
    <location>
        <begin position="126"/>
        <end position="138"/>
    </location>
</feature>
<gene>
    <name evidence="3" type="ORF">FVE85_1082</name>
</gene>
<protein>
    <submittedName>
        <fullName evidence="3">Bystin</fullName>
    </submittedName>
</protein>
<feature type="region of interest" description="Disordered" evidence="2">
    <location>
        <begin position="1"/>
        <end position="77"/>
    </location>
</feature>
<reference evidence="4" key="1">
    <citation type="journal article" date="2019" name="Nat. Commun.">
        <title>Expansion of phycobilisome linker gene families in mesophilic red algae.</title>
        <authorList>
            <person name="Lee J."/>
            <person name="Kim D."/>
            <person name="Bhattacharya D."/>
            <person name="Yoon H.S."/>
        </authorList>
    </citation>
    <scope>NUCLEOTIDE SEQUENCE [LARGE SCALE GENOMIC DNA]</scope>
    <source>
        <strain evidence="4">CCMP 1328</strain>
    </source>
</reference>
<evidence type="ECO:0000313" key="3">
    <source>
        <dbReference type="EMBL" id="KAA8497353.1"/>
    </source>
</evidence>
<dbReference type="EMBL" id="VRMN01000002">
    <property type="protein sequence ID" value="KAA8497353.1"/>
    <property type="molecule type" value="Genomic_DNA"/>
</dbReference>
<accession>A0A5J4Z342</accession>
<dbReference type="Pfam" id="PF05291">
    <property type="entry name" value="Bystin"/>
    <property type="match status" value="1"/>
</dbReference>
<dbReference type="OrthoDB" id="2192561at2759"/>
<feature type="region of interest" description="Disordered" evidence="2">
    <location>
        <begin position="126"/>
        <end position="169"/>
    </location>
</feature>
<dbReference type="GO" id="GO:0030688">
    <property type="term" value="C:preribosome, small subunit precursor"/>
    <property type="evidence" value="ECO:0007669"/>
    <property type="project" value="TreeGrafter"/>
</dbReference>
<keyword evidence="4" id="KW-1185">Reference proteome</keyword>
<dbReference type="GO" id="GO:0006364">
    <property type="term" value="P:rRNA processing"/>
    <property type="evidence" value="ECO:0007669"/>
    <property type="project" value="TreeGrafter"/>
</dbReference>
<comment type="caution">
    <text evidence="3">The sequence shown here is derived from an EMBL/GenBank/DDBJ whole genome shotgun (WGS) entry which is preliminary data.</text>
</comment>
<sequence length="541" mass="60445">MGKKRVASAPPQQHSTSLADDLQSGAPASVLPHAARRGQPVVGIAASRKAKRARKSIPVMSLRETSADAENEDEVPMDSLMMQKVLQQAREQREEVDAENRHRALVQQISTAHDVDLVDSDADALSVEDDSDDEDSDDAPQLVVASRKSKAKKRVNSDGFRDDGDDADEASDVYDYLDIDQMDEQDEAALALFNQNLYPDLVPAAGSKPRTTLADIILAKIQEKEAAQRAAMMHLDHGEAQDPHGMHSGERGGSTLDPKVVEVFTRVGDVLKRYRSGKIPKAFKIIPTLSNWEEIMWLTRPDEWSPHAVLYATRLFASNLKPPDAQLFFNQVLLHRVRDDIEENRKLNVHLYGALKKALFKPQAFFKGVLFELCEPSSMCTLREAVIVGSVVSKVSIPMLHSAAALLRIAELPYSGANSVFIRVLLDKKYTLPYKVVDALVDHFCRLESFGSANVQTRGGRSEQQLSLPVLWHQSLLTFAQRYKTELTHEQKQRLKRLVRAQFHHQITPEIRRELFSSRARGESVDPDASTIAQRIQEAAL</sequence>
<evidence type="ECO:0000256" key="2">
    <source>
        <dbReference type="SAM" id="MobiDB-lite"/>
    </source>
</evidence>